<sequence length="65" mass="7713">MVRQQIHEKEQPDIQSRRAVYKLSQRSRTSKLPMKQETKTRGQTHKEAETQTHNQTPSQTHNETK</sequence>
<proteinExistence type="predicted"/>
<dbReference type="EMBL" id="CADCXU010012871">
    <property type="protein sequence ID" value="CAB0002762.1"/>
    <property type="molecule type" value="Genomic_DNA"/>
</dbReference>
<evidence type="ECO:0000313" key="3">
    <source>
        <dbReference type="Proteomes" id="UP000479000"/>
    </source>
</evidence>
<accession>A0A6H5GIB5</accession>
<feature type="compositionally biased region" description="Polar residues" evidence="1">
    <location>
        <begin position="51"/>
        <end position="65"/>
    </location>
</feature>
<keyword evidence="3" id="KW-1185">Reference proteome</keyword>
<feature type="region of interest" description="Disordered" evidence="1">
    <location>
        <begin position="1"/>
        <end position="65"/>
    </location>
</feature>
<gene>
    <name evidence="2" type="ORF">NTEN_LOCUS8549</name>
</gene>
<feature type="non-terminal residue" evidence="2">
    <location>
        <position position="65"/>
    </location>
</feature>
<feature type="compositionally biased region" description="Basic and acidic residues" evidence="1">
    <location>
        <begin position="1"/>
        <end position="16"/>
    </location>
</feature>
<name>A0A6H5GIB5_9HEMI</name>
<organism evidence="2 3">
    <name type="scientific">Nesidiocoris tenuis</name>
    <dbReference type="NCBI Taxonomy" id="355587"/>
    <lineage>
        <taxon>Eukaryota</taxon>
        <taxon>Metazoa</taxon>
        <taxon>Ecdysozoa</taxon>
        <taxon>Arthropoda</taxon>
        <taxon>Hexapoda</taxon>
        <taxon>Insecta</taxon>
        <taxon>Pterygota</taxon>
        <taxon>Neoptera</taxon>
        <taxon>Paraneoptera</taxon>
        <taxon>Hemiptera</taxon>
        <taxon>Heteroptera</taxon>
        <taxon>Panheteroptera</taxon>
        <taxon>Cimicomorpha</taxon>
        <taxon>Miridae</taxon>
        <taxon>Dicyphina</taxon>
        <taxon>Nesidiocoris</taxon>
    </lineage>
</organism>
<evidence type="ECO:0000256" key="1">
    <source>
        <dbReference type="SAM" id="MobiDB-lite"/>
    </source>
</evidence>
<reference evidence="2 3" key="1">
    <citation type="submission" date="2020-02" db="EMBL/GenBank/DDBJ databases">
        <authorList>
            <person name="Ferguson B K."/>
        </authorList>
    </citation>
    <scope>NUCLEOTIDE SEQUENCE [LARGE SCALE GENOMIC DNA]</scope>
</reference>
<feature type="compositionally biased region" description="Basic and acidic residues" evidence="1">
    <location>
        <begin position="34"/>
        <end position="50"/>
    </location>
</feature>
<protein>
    <submittedName>
        <fullName evidence="2">Uncharacterized protein</fullName>
    </submittedName>
</protein>
<evidence type="ECO:0000313" key="2">
    <source>
        <dbReference type="EMBL" id="CAB0002762.1"/>
    </source>
</evidence>
<dbReference type="AlphaFoldDB" id="A0A6H5GIB5"/>
<dbReference type="Proteomes" id="UP000479000">
    <property type="component" value="Unassembled WGS sequence"/>
</dbReference>